<keyword evidence="6" id="KW-0406">Ion transport</keyword>
<gene>
    <name evidence="10" type="ORF">HS1_001729</name>
</gene>
<dbReference type="InterPro" id="IPR038770">
    <property type="entry name" value="Na+/solute_symporter_sf"/>
</dbReference>
<evidence type="ECO:0000256" key="7">
    <source>
        <dbReference type="ARBA" id="ARBA00023136"/>
    </source>
</evidence>
<dbReference type="RefSeq" id="WP_066064020.1">
    <property type="nucleotide sequence ID" value="NZ_CP013015.1"/>
</dbReference>
<dbReference type="GO" id="GO:0016020">
    <property type="term" value="C:membrane"/>
    <property type="evidence" value="ECO:0007669"/>
    <property type="project" value="UniProtKB-SubCell"/>
</dbReference>
<dbReference type="Gene3D" id="1.20.1530.20">
    <property type="match status" value="1"/>
</dbReference>
<evidence type="ECO:0000313" key="10">
    <source>
        <dbReference type="EMBL" id="AMM41523.1"/>
    </source>
</evidence>
<dbReference type="KEGG" id="daw:HS1_001729"/>
<comment type="subcellular location">
    <subcellularLocation>
        <location evidence="1">Membrane</location>
        <topology evidence="1">Multi-pass membrane protein</topology>
    </subcellularLocation>
</comment>
<dbReference type="AlphaFoldDB" id="A0A7U4TIP2"/>
<dbReference type="Proteomes" id="UP000070560">
    <property type="component" value="Chromosome"/>
</dbReference>
<feature type="transmembrane region" description="Helical" evidence="8">
    <location>
        <begin position="87"/>
        <end position="105"/>
    </location>
</feature>
<feature type="transmembrane region" description="Helical" evidence="8">
    <location>
        <begin position="264"/>
        <end position="282"/>
    </location>
</feature>
<keyword evidence="2" id="KW-0813">Transport</keyword>
<feature type="transmembrane region" description="Helical" evidence="8">
    <location>
        <begin position="54"/>
        <end position="75"/>
    </location>
</feature>
<evidence type="ECO:0000313" key="11">
    <source>
        <dbReference type="Proteomes" id="UP000070560"/>
    </source>
</evidence>
<evidence type="ECO:0000256" key="6">
    <source>
        <dbReference type="ARBA" id="ARBA00023065"/>
    </source>
</evidence>
<feature type="transmembrane region" description="Helical" evidence="8">
    <location>
        <begin position="294"/>
        <end position="316"/>
    </location>
</feature>
<feature type="transmembrane region" description="Helical" evidence="8">
    <location>
        <begin position="111"/>
        <end position="131"/>
    </location>
</feature>
<organism evidence="10 11">
    <name type="scientific">Desulfofervidus auxilii</name>
    <dbReference type="NCBI Taxonomy" id="1621989"/>
    <lineage>
        <taxon>Bacteria</taxon>
        <taxon>Pseudomonadati</taxon>
        <taxon>Thermodesulfobacteriota</taxon>
        <taxon>Candidatus Desulfofervidia</taxon>
        <taxon>Candidatus Desulfofervidales</taxon>
        <taxon>Candidatus Desulfofervidaceae</taxon>
        <taxon>Candidatus Desulfofervidus</taxon>
    </lineage>
</organism>
<sequence length="386" mass="42937">MHLNQAFSLMIITIGAALLPNISYRLKLPPVVAEILFGVLIGKTFLNVTFSGEWLPFLANLGFLMLMFLAGVEINFSMLEKQKPRQLLLYGVIFIATLTLAYIFSLSMGQGLFLALILSTTSLGLVVPTLHDVGISKAPLGQSILISATLADFLTFFGITFYLLFQKHGFSWQFIIPVPLFIFFGLLLWIARLWFWWNPEKAASLLGKSGPSELGVRFSMALLFIFVALSRVVGLDPLLGAFMGGCLLSFIFREKRLLEEKLTALAYGFLIPFFFIYVGIQFELKNILDKNQLLLIAKILLAAFVIKIIPSLLLVINRFPWKCALKAGILLSARLSLIVAAASIGVQQGFITPHLKDSIILLAIITSTLAPTIFKQIFNHETKLEM</sequence>
<feature type="transmembrane region" description="Helical" evidence="8">
    <location>
        <begin position="171"/>
        <end position="194"/>
    </location>
</feature>
<feature type="transmembrane region" description="Helical" evidence="8">
    <location>
        <begin position="143"/>
        <end position="165"/>
    </location>
</feature>
<proteinExistence type="predicted"/>
<feature type="transmembrane region" description="Helical" evidence="8">
    <location>
        <begin position="328"/>
        <end position="346"/>
    </location>
</feature>
<keyword evidence="7 8" id="KW-0472">Membrane</keyword>
<dbReference type="EMBL" id="CP013015">
    <property type="protein sequence ID" value="AMM41523.1"/>
    <property type="molecule type" value="Genomic_DNA"/>
</dbReference>
<keyword evidence="5 8" id="KW-1133">Transmembrane helix</keyword>
<keyword evidence="3" id="KW-0050">Antiport</keyword>
<feature type="transmembrane region" description="Helical" evidence="8">
    <location>
        <begin position="358"/>
        <end position="378"/>
    </location>
</feature>
<keyword evidence="4 8" id="KW-0812">Transmembrane</keyword>
<feature type="domain" description="Cation/H+ exchanger transmembrane" evidence="9">
    <location>
        <begin position="16"/>
        <end position="378"/>
    </location>
</feature>
<dbReference type="PANTHER" id="PTHR43562:SF1">
    <property type="entry name" value="NA(+)_H(+) ANTIPORTER YJBQ-RELATED"/>
    <property type="match status" value="1"/>
</dbReference>
<dbReference type="GO" id="GO:1902600">
    <property type="term" value="P:proton transmembrane transport"/>
    <property type="evidence" value="ECO:0007669"/>
    <property type="project" value="InterPro"/>
</dbReference>
<accession>A0A7U4TIP2</accession>
<dbReference type="PANTHER" id="PTHR43562">
    <property type="entry name" value="NAPA-TYPE SODIUM/HYDROGEN ANTIPORTER"/>
    <property type="match status" value="1"/>
</dbReference>
<evidence type="ECO:0000256" key="1">
    <source>
        <dbReference type="ARBA" id="ARBA00004141"/>
    </source>
</evidence>
<evidence type="ECO:0000256" key="3">
    <source>
        <dbReference type="ARBA" id="ARBA00022449"/>
    </source>
</evidence>
<evidence type="ECO:0000259" key="9">
    <source>
        <dbReference type="Pfam" id="PF00999"/>
    </source>
</evidence>
<dbReference type="OrthoDB" id="9793589at2"/>
<dbReference type="InterPro" id="IPR006153">
    <property type="entry name" value="Cation/H_exchanger_TM"/>
</dbReference>
<feature type="transmembrane region" description="Helical" evidence="8">
    <location>
        <begin position="31"/>
        <end position="48"/>
    </location>
</feature>
<protein>
    <submittedName>
        <fullName evidence="10">Cation/H+ exchanger</fullName>
    </submittedName>
</protein>
<evidence type="ECO:0000256" key="2">
    <source>
        <dbReference type="ARBA" id="ARBA00022448"/>
    </source>
</evidence>
<evidence type="ECO:0000256" key="5">
    <source>
        <dbReference type="ARBA" id="ARBA00022989"/>
    </source>
</evidence>
<dbReference type="GO" id="GO:0015297">
    <property type="term" value="F:antiporter activity"/>
    <property type="evidence" value="ECO:0007669"/>
    <property type="project" value="UniProtKB-KW"/>
</dbReference>
<evidence type="ECO:0000256" key="8">
    <source>
        <dbReference type="SAM" id="Phobius"/>
    </source>
</evidence>
<feature type="transmembrane region" description="Helical" evidence="8">
    <location>
        <begin position="6"/>
        <end position="24"/>
    </location>
</feature>
<evidence type="ECO:0000256" key="4">
    <source>
        <dbReference type="ARBA" id="ARBA00022692"/>
    </source>
</evidence>
<reference evidence="10 11" key="1">
    <citation type="submission" date="2015-10" db="EMBL/GenBank/DDBJ databases">
        <title>Candidatus Desulfofervidus auxilii, a hydrogenotrophic sulfate-reducing bacterium involved in the thermophilic anaerobic oxidation of methane.</title>
        <authorList>
            <person name="Krukenberg V."/>
            <person name="Richter M."/>
            <person name="Wegener G."/>
        </authorList>
    </citation>
    <scope>NUCLEOTIDE SEQUENCE [LARGE SCALE GENOMIC DNA]</scope>
    <source>
        <strain evidence="10 11">HS1</strain>
    </source>
</reference>
<name>A0A7U4TIP2_DESA2</name>
<feature type="transmembrane region" description="Helical" evidence="8">
    <location>
        <begin position="214"/>
        <end position="231"/>
    </location>
</feature>
<dbReference type="Pfam" id="PF00999">
    <property type="entry name" value="Na_H_Exchanger"/>
    <property type="match status" value="1"/>
</dbReference>
<keyword evidence="11" id="KW-1185">Reference proteome</keyword>